<feature type="transmembrane region" description="Helical" evidence="2">
    <location>
        <begin position="47"/>
        <end position="67"/>
    </location>
</feature>
<feature type="transmembrane region" description="Helical" evidence="2">
    <location>
        <begin position="114"/>
        <end position="139"/>
    </location>
</feature>
<proteinExistence type="predicted"/>
<sequence>MDNNNEFIHEDEQKPSDFEPAQSQTISPIRGFFWLERSLSDIYAPNFKGWFVAALIYSLLTNFIPALLPASSFIMAIVNPLLIAGLLLGADAVYKKQGSVKPLQMFEAFKHKNIGQLVLYTIAAILMVFIATMILMSYIGLEVINGIDMARIEAGDEQYGMSVLKKVAPAIPWAALLAILISLATWFAVSLILFSNQKALPAIGNSFVGGLKNFFAVLVFVVVLIVCLVVIVLITSLILSMFAALIANPYIQVLINVVINALAVPVFIGVTYIAYREIFLGDITKSENSL</sequence>
<feature type="transmembrane region" description="Helical" evidence="2">
    <location>
        <begin position="253"/>
        <end position="275"/>
    </location>
</feature>
<evidence type="ECO:0000313" key="3">
    <source>
        <dbReference type="EMBL" id="GAA4343907.1"/>
    </source>
</evidence>
<feature type="compositionally biased region" description="Basic and acidic residues" evidence="1">
    <location>
        <begin position="7"/>
        <end position="17"/>
    </location>
</feature>
<keyword evidence="2" id="KW-1133">Transmembrane helix</keyword>
<organism evidence="3 4">
    <name type="scientific">Kangiella taiwanensis</name>
    <dbReference type="NCBI Taxonomy" id="1079179"/>
    <lineage>
        <taxon>Bacteria</taxon>
        <taxon>Pseudomonadati</taxon>
        <taxon>Pseudomonadota</taxon>
        <taxon>Gammaproteobacteria</taxon>
        <taxon>Kangiellales</taxon>
        <taxon>Kangiellaceae</taxon>
        <taxon>Kangiella</taxon>
    </lineage>
</organism>
<dbReference type="RefSeq" id="WP_223577384.1">
    <property type="nucleotide sequence ID" value="NZ_BAABFU010000001.1"/>
</dbReference>
<evidence type="ECO:0000313" key="4">
    <source>
        <dbReference type="Proteomes" id="UP001501294"/>
    </source>
</evidence>
<name>A0ABP8HST4_9GAMM</name>
<reference evidence="4" key="1">
    <citation type="journal article" date="2019" name="Int. J. Syst. Evol. Microbiol.">
        <title>The Global Catalogue of Microorganisms (GCM) 10K type strain sequencing project: providing services to taxonomists for standard genome sequencing and annotation.</title>
        <authorList>
            <consortium name="The Broad Institute Genomics Platform"/>
            <consortium name="The Broad Institute Genome Sequencing Center for Infectious Disease"/>
            <person name="Wu L."/>
            <person name="Ma J."/>
        </authorList>
    </citation>
    <scope>NUCLEOTIDE SEQUENCE [LARGE SCALE GENOMIC DNA]</scope>
    <source>
        <strain evidence="4">JCM 17727</strain>
    </source>
</reference>
<dbReference type="EMBL" id="BAABFU010000001">
    <property type="protein sequence ID" value="GAA4343907.1"/>
    <property type="molecule type" value="Genomic_DNA"/>
</dbReference>
<gene>
    <name evidence="3" type="ORF">GCM10023150_02800</name>
</gene>
<feature type="transmembrane region" description="Helical" evidence="2">
    <location>
        <begin position="170"/>
        <end position="194"/>
    </location>
</feature>
<keyword evidence="2" id="KW-0812">Transmembrane</keyword>
<dbReference type="NCBIfam" id="NF041043">
    <property type="entry name" value="BPSS1780_fam"/>
    <property type="match status" value="1"/>
</dbReference>
<feature type="region of interest" description="Disordered" evidence="1">
    <location>
        <begin position="1"/>
        <end position="23"/>
    </location>
</feature>
<keyword evidence="2" id="KW-0472">Membrane</keyword>
<dbReference type="Proteomes" id="UP001501294">
    <property type="component" value="Unassembled WGS sequence"/>
</dbReference>
<accession>A0ABP8HST4</accession>
<comment type="caution">
    <text evidence="3">The sequence shown here is derived from an EMBL/GenBank/DDBJ whole genome shotgun (WGS) entry which is preliminary data.</text>
</comment>
<evidence type="ECO:0000256" key="2">
    <source>
        <dbReference type="SAM" id="Phobius"/>
    </source>
</evidence>
<feature type="transmembrane region" description="Helical" evidence="2">
    <location>
        <begin position="214"/>
        <end position="247"/>
    </location>
</feature>
<evidence type="ECO:0008006" key="5">
    <source>
        <dbReference type="Google" id="ProtNLM"/>
    </source>
</evidence>
<feature type="transmembrane region" description="Helical" evidence="2">
    <location>
        <begin position="73"/>
        <end position="94"/>
    </location>
</feature>
<keyword evidence="4" id="KW-1185">Reference proteome</keyword>
<evidence type="ECO:0000256" key="1">
    <source>
        <dbReference type="SAM" id="MobiDB-lite"/>
    </source>
</evidence>
<protein>
    <recommendedName>
        <fullName evidence="5">Transmembrane protein</fullName>
    </recommendedName>
</protein>
<dbReference type="InterPro" id="IPR047798">
    <property type="entry name" value="BPSS1780-like"/>
</dbReference>